<dbReference type="Pfam" id="PF00356">
    <property type="entry name" value="LacI"/>
    <property type="match status" value="1"/>
</dbReference>
<evidence type="ECO:0000256" key="3">
    <source>
        <dbReference type="ARBA" id="ARBA00023163"/>
    </source>
</evidence>
<sequence>MTEEPADSSNLRGGRKTRSAVTIYDLAQHLNLSPSTVSRALNKPGRISAKTEARIREAAKQLGYRRNPLAGALPTGKTRIVALVISDFSNPAYFEYVRGAEKVASQLGYTLVFTESQESPETEINAVQQLQTSADGILLVASRLSDSDIQELAETKPLVVSNRHVAGVASVAPEVAPGLRQAVEHLHGLGHRYVGYLSGPPASWMNRHRWNLVLNECVSLGISIVEVPTEAPTHDSGARAIDRIRASGVTAVLAYNDLMALGLLKECQRQGVAVPDELSLIGFDNIYGAELTTPALTTVQNPLHAVGEAAMLQLLKEIGDEAGNGQGSLATQLVVRESTSSPRL</sequence>
<dbReference type="SUPFAM" id="SSF47413">
    <property type="entry name" value="lambda repressor-like DNA-binding domains"/>
    <property type="match status" value="1"/>
</dbReference>
<dbReference type="InterPro" id="IPR000843">
    <property type="entry name" value="HTH_LacI"/>
</dbReference>
<evidence type="ECO:0000259" key="4">
    <source>
        <dbReference type="PROSITE" id="PS50932"/>
    </source>
</evidence>
<dbReference type="Gene3D" id="3.40.50.2300">
    <property type="match status" value="2"/>
</dbReference>
<keyword evidence="3" id="KW-0804">Transcription</keyword>
<dbReference type="CDD" id="cd01392">
    <property type="entry name" value="HTH_LacI"/>
    <property type="match status" value="1"/>
</dbReference>
<keyword evidence="2 5" id="KW-0238">DNA-binding</keyword>
<reference evidence="6" key="1">
    <citation type="journal article" date="2019" name="Int. J. Syst. Evol. Microbiol.">
        <title>The Global Catalogue of Microorganisms (GCM) 10K type strain sequencing project: providing services to taxonomists for standard genome sequencing and annotation.</title>
        <authorList>
            <consortium name="The Broad Institute Genomics Platform"/>
            <consortium name="The Broad Institute Genome Sequencing Center for Infectious Disease"/>
            <person name="Wu L."/>
            <person name="Ma J."/>
        </authorList>
    </citation>
    <scope>NUCLEOTIDE SEQUENCE [LARGE SCALE GENOMIC DNA]</scope>
    <source>
        <strain evidence="6">JCM 19129</strain>
    </source>
</reference>
<feature type="domain" description="HTH lacI-type" evidence="4">
    <location>
        <begin position="21"/>
        <end position="75"/>
    </location>
</feature>
<dbReference type="GO" id="GO:0003677">
    <property type="term" value="F:DNA binding"/>
    <property type="evidence" value="ECO:0007669"/>
    <property type="project" value="UniProtKB-KW"/>
</dbReference>
<dbReference type="InterPro" id="IPR046335">
    <property type="entry name" value="LacI/GalR-like_sensor"/>
</dbReference>
<dbReference type="CDD" id="cd06267">
    <property type="entry name" value="PBP1_LacI_sugar_binding-like"/>
    <property type="match status" value="1"/>
</dbReference>
<dbReference type="InterPro" id="IPR010982">
    <property type="entry name" value="Lambda_DNA-bd_dom_sf"/>
</dbReference>
<dbReference type="PANTHER" id="PTHR30146:SF138">
    <property type="entry name" value="TRANSCRIPTIONAL REGULATORY PROTEIN"/>
    <property type="match status" value="1"/>
</dbReference>
<evidence type="ECO:0000313" key="5">
    <source>
        <dbReference type="EMBL" id="GAA4917248.1"/>
    </source>
</evidence>
<dbReference type="EMBL" id="BAABLW010000005">
    <property type="protein sequence ID" value="GAA4917248.1"/>
    <property type="molecule type" value="Genomic_DNA"/>
</dbReference>
<dbReference type="SMART" id="SM00354">
    <property type="entry name" value="HTH_LACI"/>
    <property type="match status" value="1"/>
</dbReference>
<organism evidence="5 6">
    <name type="scientific">Nesterenkonia rhizosphaerae</name>
    <dbReference type="NCBI Taxonomy" id="1348272"/>
    <lineage>
        <taxon>Bacteria</taxon>
        <taxon>Bacillati</taxon>
        <taxon>Actinomycetota</taxon>
        <taxon>Actinomycetes</taxon>
        <taxon>Micrococcales</taxon>
        <taxon>Micrococcaceae</taxon>
        <taxon>Nesterenkonia</taxon>
    </lineage>
</organism>
<keyword evidence="1" id="KW-0805">Transcription regulation</keyword>
<dbReference type="Proteomes" id="UP001500368">
    <property type="component" value="Unassembled WGS sequence"/>
</dbReference>
<dbReference type="Pfam" id="PF13377">
    <property type="entry name" value="Peripla_BP_3"/>
    <property type="match status" value="1"/>
</dbReference>
<keyword evidence="6" id="KW-1185">Reference proteome</keyword>
<dbReference type="Gene3D" id="1.10.260.40">
    <property type="entry name" value="lambda repressor-like DNA-binding domains"/>
    <property type="match status" value="1"/>
</dbReference>
<dbReference type="PANTHER" id="PTHR30146">
    <property type="entry name" value="LACI-RELATED TRANSCRIPTIONAL REPRESSOR"/>
    <property type="match status" value="1"/>
</dbReference>
<protein>
    <submittedName>
        <fullName evidence="5">LacI family DNA-binding transcriptional regulator</fullName>
    </submittedName>
</protein>
<name>A0ABP9FUX1_9MICC</name>
<accession>A0ABP9FUX1</accession>
<dbReference type="PROSITE" id="PS50932">
    <property type="entry name" value="HTH_LACI_2"/>
    <property type="match status" value="1"/>
</dbReference>
<dbReference type="SUPFAM" id="SSF53822">
    <property type="entry name" value="Periplasmic binding protein-like I"/>
    <property type="match status" value="1"/>
</dbReference>
<comment type="caution">
    <text evidence="5">The sequence shown here is derived from an EMBL/GenBank/DDBJ whole genome shotgun (WGS) entry which is preliminary data.</text>
</comment>
<evidence type="ECO:0000313" key="6">
    <source>
        <dbReference type="Proteomes" id="UP001500368"/>
    </source>
</evidence>
<evidence type="ECO:0000256" key="1">
    <source>
        <dbReference type="ARBA" id="ARBA00023015"/>
    </source>
</evidence>
<dbReference type="RefSeq" id="WP_345477058.1">
    <property type="nucleotide sequence ID" value="NZ_BAABLW010000005.1"/>
</dbReference>
<gene>
    <name evidence="5" type="ORF">GCM10025790_10930</name>
</gene>
<proteinExistence type="predicted"/>
<evidence type="ECO:0000256" key="2">
    <source>
        <dbReference type="ARBA" id="ARBA00023125"/>
    </source>
</evidence>
<dbReference type="InterPro" id="IPR028082">
    <property type="entry name" value="Peripla_BP_I"/>
</dbReference>